<dbReference type="Proteomes" id="UP000316181">
    <property type="component" value="Unassembled WGS sequence"/>
</dbReference>
<evidence type="ECO:0000256" key="2">
    <source>
        <dbReference type="ARBA" id="ARBA00023002"/>
    </source>
</evidence>
<feature type="domain" description="Dihydrodipicolinate reductase N-terminal" evidence="3">
    <location>
        <begin position="6"/>
        <end position="77"/>
    </location>
</feature>
<sequence length="343" mass="36675">MEPVGVIVRGLGNVGRDAIRMIATKSSIKLVGAIDINPDMVGKDAGTVCGLDPLGVTVSDDVDAVLAGSGEVVLDYSPTRRDESGRFSPSVDEICRELAAGKNVITTIPLYYMRVTAPDLYKKLDDTARAAGVTFLPSGLLPGAYASYIPMVLAGIMGRVDTVLVESGEDDQFNTSSWVKVFGYGTDPATFPSDRLKAGIVSYYVGAVYEMGERLGIPFDTVRSTHQVFAAPEDLQVAWGTVEKGTIYGHVFEMIGEVDGKPRVTLRYVHRVCADKVEEPRIREAVDIDGEPGLLHTEIHGMMPADNGYVTSAAPTVNVIPQVVAAPAGYQLAMDLPVVVPIL</sequence>
<dbReference type="RefSeq" id="WP_142112466.1">
    <property type="nucleotide sequence ID" value="NZ_BAAATB010000004.1"/>
</dbReference>
<protein>
    <submittedName>
        <fullName evidence="5">Uncharacterized protein</fullName>
    </submittedName>
</protein>
<evidence type="ECO:0000259" key="3">
    <source>
        <dbReference type="Pfam" id="PF01113"/>
    </source>
</evidence>
<comment type="caution">
    <text evidence="5">The sequence shown here is derived from an EMBL/GenBank/DDBJ whole genome shotgun (WGS) entry which is preliminary data.</text>
</comment>
<dbReference type="InterPro" id="IPR000846">
    <property type="entry name" value="DapB_N"/>
</dbReference>
<dbReference type="CDD" id="cd24146">
    <property type="entry name" value="nat-AmDH_N_like"/>
    <property type="match status" value="1"/>
</dbReference>
<evidence type="ECO:0000313" key="5">
    <source>
        <dbReference type="EMBL" id="TQK76887.1"/>
    </source>
</evidence>
<name>A0A542SRN0_9MICO</name>
<accession>A0A542SRN0</accession>
<gene>
    <name evidence="5" type="ORF">FB389_1587</name>
</gene>
<dbReference type="Gene3D" id="3.40.50.720">
    <property type="entry name" value="NAD(P)-binding Rossmann-like Domain"/>
    <property type="match status" value="1"/>
</dbReference>
<dbReference type="InterPro" id="IPR036291">
    <property type="entry name" value="NAD(P)-bd_dom_sf"/>
</dbReference>
<dbReference type="AlphaFoldDB" id="A0A542SRN0"/>
<keyword evidence="2" id="KW-0560">Oxidoreductase</keyword>
<organism evidence="5 6">
    <name type="scientific">Rarobacter incanus</name>
    <dbReference type="NCBI Taxonomy" id="153494"/>
    <lineage>
        <taxon>Bacteria</taxon>
        <taxon>Bacillati</taxon>
        <taxon>Actinomycetota</taxon>
        <taxon>Actinomycetes</taxon>
        <taxon>Micrococcales</taxon>
        <taxon>Rarobacteraceae</taxon>
        <taxon>Rarobacter</taxon>
    </lineage>
</organism>
<dbReference type="Pfam" id="PF19328">
    <property type="entry name" value="DAP_DH_C"/>
    <property type="match status" value="1"/>
</dbReference>
<evidence type="ECO:0000259" key="4">
    <source>
        <dbReference type="Pfam" id="PF19328"/>
    </source>
</evidence>
<reference evidence="5 6" key="1">
    <citation type="submission" date="2019-06" db="EMBL/GenBank/DDBJ databases">
        <title>Sequencing the genomes of 1000 actinobacteria strains.</title>
        <authorList>
            <person name="Klenk H.-P."/>
        </authorList>
    </citation>
    <scope>NUCLEOTIDE SEQUENCE [LARGE SCALE GENOMIC DNA]</scope>
    <source>
        <strain evidence="5 6">DSM 10596</strain>
    </source>
</reference>
<dbReference type="SUPFAM" id="SSF51735">
    <property type="entry name" value="NAD(P)-binding Rossmann-fold domains"/>
    <property type="match status" value="1"/>
</dbReference>
<keyword evidence="6" id="KW-1185">Reference proteome</keyword>
<keyword evidence="1" id="KW-0521">NADP</keyword>
<dbReference type="OrthoDB" id="4759936at2"/>
<proteinExistence type="predicted"/>
<dbReference type="Pfam" id="PF01113">
    <property type="entry name" value="DapB_N"/>
    <property type="match status" value="1"/>
</dbReference>
<feature type="domain" description="2,4-diaminopentanoate dehydrogenase C-terminal" evidence="4">
    <location>
        <begin position="176"/>
        <end position="340"/>
    </location>
</feature>
<dbReference type="GO" id="GO:0009089">
    <property type="term" value="P:lysine biosynthetic process via diaminopimelate"/>
    <property type="evidence" value="ECO:0007669"/>
    <property type="project" value="InterPro"/>
</dbReference>
<dbReference type="GO" id="GO:0008839">
    <property type="term" value="F:4-hydroxy-tetrahydrodipicolinate reductase"/>
    <property type="evidence" value="ECO:0007669"/>
    <property type="project" value="InterPro"/>
</dbReference>
<dbReference type="EMBL" id="VFNV01000001">
    <property type="protein sequence ID" value="TQK76887.1"/>
    <property type="molecule type" value="Genomic_DNA"/>
</dbReference>
<evidence type="ECO:0000313" key="6">
    <source>
        <dbReference type="Proteomes" id="UP000316181"/>
    </source>
</evidence>
<dbReference type="InterPro" id="IPR045760">
    <property type="entry name" value="DAP_DH_C"/>
</dbReference>
<evidence type="ECO:0000256" key="1">
    <source>
        <dbReference type="ARBA" id="ARBA00022857"/>
    </source>
</evidence>